<protein>
    <submittedName>
        <fullName evidence="4">DUF4352 domain-containing protein</fullName>
    </submittedName>
</protein>
<dbReference type="Pfam" id="PF11611">
    <property type="entry name" value="DUF4352"/>
    <property type="match status" value="1"/>
</dbReference>
<evidence type="ECO:0000313" key="5">
    <source>
        <dbReference type="Proteomes" id="UP000632138"/>
    </source>
</evidence>
<feature type="transmembrane region" description="Helical" evidence="2">
    <location>
        <begin position="21"/>
        <end position="41"/>
    </location>
</feature>
<keyword evidence="5" id="KW-1185">Reference proteome</keyword>
<dbReference type="EMBL" id="JAENHP010000009">
    <property type="protein sequence ID" value="MBM2619296.1"/>
    <property type="molecule type" value="Genomic_DNA"/>
</dbReference>
<comment type="caution">
    <text evidence="4">The sequence shown here is derived from an EMBL/GenBank/DDBJ whole genome shotgun (WGS) entry which is preliminary data.</text>
</comment>
<evidence type="ECO:0000313" key="4">
    <source>
        <dbReference type="EMBL" id="MBM2619296.1"/>
    </source>
</evidence>
<evidence type="ECO:0000256" key="2">
    <source>
        <dbReference type="SAM" id="Phobius"/>
    </source>
</evidence>
<keyword evidence="2" id="KW-0472">Membrane</keyword>
<dbReference type="RefSeq" id="WP_203379269.1">
    <property type="nucleotide sequence ID" value="NZ_JAENHP010000009.1"/>
</dbReference>
<dbReference type="Proteomes" id="UP000632138">
    <property type="component" value="Unassembled WGS sequence"/>
</dbReference>
<dbReference type="Gene3D" id="2.60.40.1240">
    <property type="match status" value="1"/>
</dbReference>
<organism evidence="4 5">
    <name type="scientific">Paractinoplanes ovalisporus</name>
    <dbReference type="NCBI Taxonomy" id="2810368"/>
    <lineage>
        <taxon>Bacteria</taxon>
        <taxon>Bacillati</taxon>
        <taxon>Actinomycetota</taxon>
        <taxon>Actinomycetes</taxon>
        <taxon>Micromonosporales</taxon>
        <taxon>Micromonosporaceae</taxon>
        <taxon>Paractinoplanes</taxon>
    </lineage>
</organism>
<evidence type="ECO:0000259" key="3">
    <source>
        <dbReference type="Pfam" id="PF11611"/>
    </source>
</evidence>
<feature type="domain" description="DUF4352" evidence="3">
    <location>
        <begin position="59"/>
        <end position="169"/>
    </location>
</feature>
<dbReference type="InterPro" id="IPR029051">
    <property type="entry name" value="DUF4352"/>
</dbReference>
<name>A0ABS2AJ93_9ACTN</name>
<reference evidence="4 5" key="1">
    <citation type="submission" date="2021-01" db="EMBL/GenBank/DDBJ databases">
        <title>Actinoplanes sp. nov. LDG1-06 isolated from lichen.</title>
        <authorList>
            <person name="Saeng-In P."/>
            <person name="Phongsopitanun W."/>
            <person name="Kanchanasin P."/>
            <person name="Yuki M."/>
            <person name="Kudo T."/>
            <person name="Ohkuma M."/>
            <person name="Tanasupawat S."/>
        </authorList>
    </citation>
    <scope>NUCLEOTIDE SEQUENCE [LARGE SCALE GENOMIC DNA]</scope>
    <source>
        <strain evidence="4 5">LDG1-06</strain>
    </source>
</reference>
<dbReference type="InterPro" id="IPR029050">
    <property type="entry name" value="Immunoprotect_excell_Ig-like"/>
</dbReference>
<accession>A0ABS2AJ93</accession>
<keyword evidence="2" id="KW-1133">Transmembrane helix</keyword>
<keyword evidence="1" id="KW-0732">Signal</keyword>
<sequence length="187" mass="19462">MTEAATAPTAEKPTAARPRRWPWAVGVLVLLLAATGVWFFVLRDDGSTGETVITSGGGLDRATPDGSLIFTVNTVRCGLKEVGDDLTSVAAKGTFCLVDLMVMNAGSEPALFASASQKAYDAGGGEYSTDAQAEVIMNPDLPNFLSEISPSGQTHGTLVFDVPDGIELSFLLLHGSYSSPGAPIALR</sequence>
<proteinExistence type="predicted"/>
<evidence type="ECO:0000256" key="1">
    <source>
        <dbReference type="ARBA" id="ARBA00022729"/>
    </source>
</evidence>
<gene>
    <name evidence="4" type="ORF">JIG36_27470</name>
</gene>
<keyword evidence="2" id="KW-0812">Transmembrane</keyword>